<reference evidence="1 2" key="1">
    <citation type="submission" date="2013-02" db="EMBL/GenBank/DDBJ databases">
        <title>Insights into the proteome of triclosan-resistant Pseudomonas putida TRO1, isolated from activated sludge.</title>
        <authorList>
            <person name="Lolas I.B."/>
            <person name="Almeida B."/>
            <person name="Starnawski P.M."/>
            <person name="Soenderkaer M."/>
            <person name="Nielsen K.L."/>
            <person name="Nielsen J.L."/>
        </authorList>
    </citation>
    <scope>NUCLEOTIDE SEQUENCE [LARGE SCALE GENOMIC DNA]</scope>
    <source>
        <strain evidence="1 2">TRO1</strain>
    </source>
</reference>
<evidence type="ECO:0000313" key="1">
    <source>
        <dbReference type="EMBL" id="ENY79701.1"/>
    </source>
</evidence>
<name>A0AAD2WG07_PSEPU</name>
<comment type="caution">
    <text evidence="1">The sequence shown here is derived from an EMBL/GenBank/DDBJ whole genome shotgun (WGS) entry which is preliminary data.</text>
</comment>
<dbReference type="RefSeq" id="WP_004573888.1">
    <property type="nucleotide sequence ID" value="NZ_APBQ01000005.1"/>
</dbReference>
<organism evidence="1 2">
    <name type="scientific">Pseudomonas putida TRO1</name>
    <dbReference type="NCBI Taxonomy" id="1227924"/>
    <lineage>
        <taxon>Bacteria</taxon>
        <taxon>Pseudomonadati</taxon>
        <taxon>Pseudomonadota</taxon>
        <taxon>Gammaproteobacteria</taxon>
        <taxon>Pseudomonadales</taxon>
        <taxon>Pseudomonadaceae</taxon>
        <taxon>Pseudomonas</taxon>
    </lineage>
</organism>
<proteinExistence type="predicted"/>
<accession>A0AAD2WG07</accession>
<sequence>MFRSHQADMAGIPGMFGDGLMHWHCVSRALATHWYHVSVQRLLDGQLRDCVEMPNDEARLVELLLAQDESLIVREVQAVTPGWMNGDGWKMEKLMSLSMGFSREEVPVSILEVEGGKVYIDSHEPGLNVESLAGLKELYRRSPVKAASAEMAGA</sequence>
<dbReference type="Proteomes" id="UP000013237">
    <property type="component" value="Unassembled WGS sequence"/>
</dbReference>
<evidence type="ECO:0000313" key="2">
    <source>
        <dbReference type="Proteomes" id="UP000013237"/>
    </source>
</evidence>
<protein>
    <submittedName>
        <fullName evidence="1">Uncharacterized protein</fullName>
    </submittedName>
</protein>
<dbReference type="EMBL" id="APBQ01000005">
    <property type="protein sequence ID" value="ENY79701.1"/>
    <property type="molecule type" value="Genomic_DNA"/>
</dbReference>
<dbReference type="AlphaFoldDB" id="A0AAD2WG07"/>
<gene>
    <name evidence="1" type="ORF">C206_01040</name>
</gene>